<feature type="signal peptide" evidence="1">
    <location>
        <begin position="1"/>
        <end position="19"/>
    </location>
</feature>
<accession>A0A8S1A0G3</accession>
<evidence type="ECO:0000313" key="3">
    <source>
        <dbReference type="Proteomes" id="UP000494256"/>
    </source>
</evidence>
<keyword evidence="1" id="KW-0732">Signal</keyword>
<evidence type="ECO:0000313" key="2">
    <source>
        <dbReference type="EMBL" id="CAB3240188.1"/>
    </source>
</evidence>
<dbReference type="EMBL" id="CADEBD010000309">
    <property type="protein sequence ID" value="CAB3240188.1"/>
    <property type="molecule type" value="Genomic_DNA"/>
</dbReference>
<comment type="caution">
    <text evidence="2">The sequence shown here is derived from an EMBL/GenBank/DDBJ whole genome shotgun (WGS) entry which is preliminary data.</text>
</comment>
<dbReference type="OrthoDB" id="7451722at2759"/>
<evidence type="ECO:0000256" key="1">
    <source>
        <dbReference type="SAM" id="SignalP"/>
    </source>
</evidence>
<reference evidence="2 3" key="1">
    <citation type="submission" date="2020-04" db="EMBL/GenBank/DDBJ databases">
        <authorList>
            <person name="Wallbank WR R."/>
            <person name="Pardo Diaz C."/>
            <person name="Kozak K."/>
            <person name="Martin S."/>
            <person name="Jiggins C."/>
            <person name="Moest M."/>
            <person name="Warren A I."/>
            <person name="Byers J.R.P. K."/>
            <person name="Montejo-Kovacevich G."/>
            <person name="Yen C E."/>
        </authorList>
    </citation>
    <scope>NUCLEOTIDE SEQUENCE [LARGE SCALE GENOMIC DNA]</scope>
</reference>
<organism evidence="2 3">
    <name type="scientific">Arctia plantaginis</name>
    <name type="common">Wood tiger moth</name>
    <name type="synonym">Phalaena plantaginis</name>
    <dbReference type="NCBI Taxonomy" id="874455"/>
    <lineage>
        <taxon>Eukaryota</taxon>
        <taxon>Metazoa</taxon>
        <taxon>Ecdysozoa</taxon>
        <taxon>Arthropoda</taxon>
        <taxon>Hexapoda</taxon>
        <taxon>Insecta</taxon>
        <taxon>Pterygota</taxon>
        <taxon>Neoptera</taxon>
        <taxon>Endopterygota</taxon>
        <taxon>Lepidoptera</taxon>
        <taxon>Glossata</taxon>
        <taxon>Ditrysia</taxon>
        <taxon>Noctuoidea</taxon>
        <taxon>Erebidae</taxon>
        <taxon>Arctiinae</taxon>
        <taxon>Arctia</taxon>
    </lineage>
</organism>
<dbReference type="AlphaFoldDB" id="A0A8S1A0G3"/>
<gene>
    <name evidence="2" type="ORF">APLA_LOCUS8898</name>
</gene>
<protein>
    <submittedName>
        <fullName evidence="2">Uncharacterized protein</fullName>
    </submittedName>
</protein>
<proteinExistence type="predicted"/>
<sequence>MFVWKPFVLLVAVCCTVDAVPIVFKESTPNGEAIVSISSSDPNVEKYLSQQFSTRSGFTQVDTQDNYPNIPGTVHSSFSIAVPGKAIAGNGRSFASASSGPFLPIFAFPINPFSSNGFPEFKNWVRNYEGYYDPNFAGNGQVHAAAAVNDNGHVYGKVNTVAFDNKAKNPTVYSKNVEN</sequence>
<dbReference type="Proteomes" id="UP000494256">
    <property type="component" value="Unassembled WGS sequence"/>
</dbReference>
<name>A0A8S1A0G3_ARCPL</name>
<feature type="chain" id="PRO_5035777443" evidence="1">
    <location>
        <begin position="20"/>
        <end position="179"/>
    </location>
</feature>